<keyword evidence="1" id="KW-0732">Signal</keyword>
<reference evidence="2 3" key="1">
    <citation type="submission" date="2019-07" db="EMBL/GenBank/DDBJ databases">
        <title>Genome sequencing of lignin-degrading bacterial isolates.</title>
        <authorList>
            <person name="Gladden J."/>
        </authorList>
    </citation>
    <scope>NUCLEOTIDE SEQUENCE [LARGE SCALE GENOMIC DNA]</scope>
    <source>
        <strain evidence="2 3">J11</strain>
    </source>
</reference>
<protein>
    <submittedName>
        <fullName evidence="2">Uncharacterized protein</fullName>
    </submittedName>
</protein>
<name>A0A562BMM8_9BURK</name>
<dbReference type="AlphaFoldDB" id="A0A562BMM8"/>
<keyword evidence="3" id="KW-1185">Reference proteome</keyword>
<sequence>MIRFLPTIALAFAAAISAPALAKLPTPDEAQLAKAAAAKARAAWSDKVAAYQLCKAQDRVATHYLSEVKGQGKAVPTPAATAACADPGPFVDPAAAPATKTAAR</sequence>
<evidence type="ECO:0000313" key="2">
    <source>
        <dbReference type="EMBL" id="TWG86456.1"/>
    </source>
</evidence>
<evidence type="ECO:0000313" key="3">
    <source>
        <dbReference type="Proteomes" id="UP000318141"/>
    </source>
</evidence>
<dbReference type="Proteomes" id="UP000318141">
    <property type="component" value="Unassembled WGS sequence"/>
</dbReference>
<feature type="signal peptide" evidence="1">
    <location>
        <begin position="1"/>
        <end position="22"/>
    </location>
</feature>
<comment type="caution">
    <text evidence="2">The sequence shown here is derived from an EMBL/GenBank/DDBJ whole genome shotgun (WGS) entry which is preliminary data.</text>
</comment>
<organism evidence="2 3">
    <name type="scientific">Cupriavidus gilardii J11</name>
    <dbReference type="NCBI Taxonomy" id="936133"/>
    <lineage>
        <taxon>Bacteria</taxon>
        <taxon>Pseudomonadati</taxon>
        <taxon>Pseudomonadota</taxon>
        <taxon>Betaproteobacteria</taxon>
        <taxon>Burkholderiales</taxon>
        <taxon>Burkholderiaceae</taxon>
        <taxon>Cupriavidus</taxon>
    </lineage>
</organism>
<dbReference type="EMBL" id="VLJN01000013">
    <property type="protein sequence ID" value="TWG86456.1"/>
    <property type="molecule type" value="Genomic_DNA"/>
</dbReference>
<gene>
    <name evidence="2" type="ORF">L602_002000000610</name>
</gene>
<evidence type="ECO:0000256" key="1">
    <source>
        <dbReference type="SAM" id="SignalP"/>
    </source>
</evidence>
<accession>A0A562BMM8</accession>
<proteinExistence type="predicted"/>
<feature type="chain" id="PRO_5022245073" evidence="1">
    <location>
        <begin position="23"/>
        <end position="104"/>
    </location>
</feature>